<feature type="compositionally biased region" description="Low complexity" evidence="4">
    <location>
        <begin position="428"/>
        <end position="439"/>
    </location>
</feature>
<feature type="compositionally biased region" description="Polar residues" evidence="4">
    <location>
        <begin position="465"/>
        <end position="480"/>
    </location>
</feature>
<feature type="region of interest" description="Disordered" evidence="4">
    <location>
        <begin position="624"/>
        <end position="670"/>
    </location>
</feature>
<keyword evidence="3" id="KW-0440">LIM domain</keyword>
<dbReference type="OrthoDB" id="15567at2759"/>
<feature type="compositionally biased region" description="Polar residues" evidence="4">
    <location>
        <begin position="193"/>
        <end position="203"/>
    </location>
</feature>
<evidence type="ECO:0000259" key="5">
    <source>
        <dbReference type="PROSITE" id="PS50023"/>
    </source>
</evidence>
<dbReference type="FunFam" id="2.10.110.10:FF:000077">
    <property type="entry name" value="LIM domain protein"/>
    <property type="match status" value="1"/>
</dbReference>
<feature type="domain" description="LIM zinc-binding" evidence="5">
    <location>
        <begin position="772"/>
        <end position="832"/>
    </location>
</feature>
<reference evidence="6" key="1">
    <citation type="submission" date="2020-03" db="EMBL/GenBank/DDBJ databases">
        <title>Draft Genome Sequence of Cylindrodendrum hubeiense.</title>
        <authorList>
            <person name="Buettner E."/>
            <person name="Kellner H."/>
        </authorList>
    </citation>
    <scope>NUCLEOTIDE SEQUENCE</scope>
    <source>
        <strain evidence="6">IHI 201604</strain>
    </source>
</reference>
<dbReference type="AlphaFoldDB" id="A0A9P5L456"/>
<dbReference type="SUPFAM" id="SSF57716">
    <property type="entry name" value="Glucocorticoid receptor-like (DNA-binding domain)"/>
    <property type="match status" value="2"/>
</dbReference>
<feature type="domain" description="LIM zinc-binding" evidence="5">
    <location>
        <begin position="676"/>
        <end position="738"/>
    </location>
</feature>
<evidence type="ECO:0000256" key="2">
    <source>
        <dbReference type="ARBA" id="ARBA00022833"/>
    </source>
</evidence>
<dbReference type="PANTHER" id="PTHR24216">
    <property type="entry name" value="PAXILLIN-RELATED"/>
    <property type="match status" value="1"/>
</dbReference>
<dbReference type="GO" id="GO:0046872">
    <property type="term" value="F:metal ion binding"/>
    <property type="evidence" value="ECO:0007669"/>
    <property type="project" value="UniProtKB-KW"/>
</dbReference>
<feature type="region of interest" description="Disordered" evidence="4">
    <location>
        <begin position="290"/>
        <end position="599"/>
    </location>
</feature>
<feature type="compositionally biased region" description="Polar residues" evidence="4">
    <location>
        <begin position="1"/>
        <end position="13"/>
    </location>
</feature>
<proteinExistence type="predicted"/>
<feature type="compositionally biased region" description="Basic and acidic residues" evidence="4">
    <location>
        <begin position="241"/>
        <end position="255"/>
    </location>
</feature>
<dbReference type="Proteomes" id="UP000722485">
    <property type="component" value="Unassembled WGS sequence"/>
</dbReference>
<dbReference type="PROSITE" id="PS00478">
    <property type="entry name" value="LIM_DOMAIN_1"/>
    <property type="match status" value="1"/>
</dbReference>
<keyword evidence="7" id="KW-1185">Reference proteome</keyword>
<feature type="compositionally biased region" description="Low complexity" evidence="4">
    <location>
        <begin position="142"/>
        <end position="161"/>
    </location>
</feature>
<evidence type="ECO:0000256" key="3">
    <source>
        <dbReference type="PROSITE-ProRule" id="PRU00125"/>
    </source>
</evidence>
<name>A0A9P5L456_9HYPO</name>
<dbReference type="SMART" id="SM00132">
    <property type="entry name" value="LIM"/>
    <property type="match status" value="3"/>
</dbReference>
<feature type="compositionally biased region" description="Basic and acidic residues" evidence="4">
    <location>
        <begin position="440"/>
        <end position="462"/>
    </location>
</feature>
<evidence type="ECO:0000256" key="1">
    <source>
        <dbReference type="ARBA" id="ARBA00022723"/>
    </source>
</evidence>
<feature type="region of interest" description="Disordered" evidence="4">
    <location>
        <begin position="1"/>
        <end position="25"/>
    </location>
</feature>
<evidence type="ECO:0000256" key="4">
    <source>
        <dbReference type="SAM" id="MobiDB-lite"/>
    </source>
</evidence>
<feature type="region of interest" description="Disordered" evidence="4">
    <location>
        <begin position="241"/>
        <end position="277"/>
    </location>
</feature>
<dbReference type="GO" id="GO:0030695">
    <property type="term" value="F:GTPase regulator activity"/>
    <property type="evidence" value="ECO:0007669"/>
    <property type="project" value="UniProtKB-ARBA"/>
</dbReference>
<organism evidence="6 7">
    <name type="scientific">Cylindrodendrum hubeiense</name>
    <dbReference type="NCBI Taxonomy" id="595255"/>
    <lineage>
        <taxon>Eukaryota</taxon>
        <taxon>Fungi</taxon>
        <taxon>Dikarya</taxon>
        <taxon>Ascomycota</taxon>
        <taxon>Pezizomycotina</taxon>
        <taxon>Sordariomycetes</taxon>
        <taxon>Hypocreomycetidae</taxon>
        <taxon>Hypocreales</taxon>
        <taxon>Nectriaceae</taxon>
        <taxon>Cylindrodendrum</taxon>
    </lineage>
</organism>
<protein>
    <recommendedName>
        <fullName evidence="5">LIM zinc-binding domain-containing protein</fullName>
    </recommendedName>
</protein>
<feature type="compositionally biased region" description="Basic and acidic residues" evidence="4">
    <location>
        <begin position="485"/>
        <end position="514"/>
    </location>
</feature>
<keyword evidence="2 3" id="KW-0862">Zinc</keyword>
<keyword evidence="1 3" id="KW-0479">Metal-binding</keyword>
<dbReference type="CDD" id="cd08368">
    <property type="entry name" value="LIM"/>
    <property type="match status" value="1"/>
</dbReference>
<feature type="region of interest" description="Disordered" evidence="4">
    <location>
        <begin position="142"/>
        <end position="222"/>
    </location>
</feature>
<sequence>MSTFGSPGTLPTTRPNPPQRGSFPLDHDGECKSIIANYLACIKKVRGVNEDECRILAKSYLGCRMDKNLMARDEFKNLGFAEPPPPPKEPEKGVKAGPAVKMPTTGKLSDSKSRKVTPPSPSYMSNDQFASYLAELRSNRVARPGGARPQPAGARPAPSRASTHRSSNGRFSPDAVSQADSLNSKVPSVAAGSITSRYSTTSGRGRDYIPTSGSTPLKPGEVVPSATYIERGQRWMEKEEVNSLRDAMDEMDLRKSTKGTPAPQETTPQDNPDDETRIYTAALDEAAELVWKHQHGKASPPPDAPYRYRPHLRKNSYALARTASIGDGSAGKHGTRSFSGSSTESEGRPSLEQNQSGEQSNHKSKSYGNVGARSGQFPEQRRHGSLKRNISGEVERPFSGDQIWEEPESSPKKGVVRSGRASPEKLSNRPQNPTNTTNRVRFEPVEEESAKSKRLERIEIHRNPPTRSRNAQYTTNSVSETPAPVDDKAEIKDGIEVRGEDIRAATSMRLKDRSPNLPEPTAVSDSPGRPIVSFDASWKAPDESTDITPDRSIPAASSSSFQEKAKPMEIPSIVVAEESSPMSSSASIPSISVAGPDDRPRGSIPSINVPTINVPTIAVDEAPGDFSVPSIVTPDDKPPSRARPLPTPRATGPPKRAQRPRGHWSPAPGSTGRLNAICHECDFPIEGRFVALAGGSERFHPQCFSCYSCGTGLEAMEISPEPLKMRNERLERIRRRAAGDILDEIPGMTMAEDGDERLRFFCHLDWHELFAPRCKHCHTPILGEHIVALGEHWHYGHFFCAECGDPFGHGMTHIEKDGYAWCVNCQTKRTERRAPKCKKCNTAVIGQYVQALGGEWHDACFRCAECQGGFDDGQIFPKEVDGMFVVLCTGCRTMELKA</sequence>
<feature type="region of interest" description="Disordered" evidence="4">
    <location>
        <begin position="77"/>
        <end position="126"/>
    </location>
</feature>
<evidence type="ECO:0000313" key="7">
    <source>
        <dbReference type="Proteomes" id="UP000722485"/>
    </source>
</evidence>
<dbReference type="Gene3D" id="2.10.110.10">
    <property type="entry name" value="Cysteine Rich Protein"/>
    <property type="match status" value="3"/>
</dbReference>
<dbReference type="EMBL" id="JAANBB010000407">
    <property type="protein sequence ID" value="KAF7542882.1"/>
    <property type="molecule type" value="Genomic_DNA"/>
</dbReference>
<comment type="caution">
    <text evidence="6">The sequence shown here is derived from an EMBL/GenBank/DDBJ whole genome shotgun (WGS) entry which is preliminary data.</text>
</comment>
<dbReference type="PROSITE" id="PS50023">
    <property type="entry name" value="LIM_DOMAIN_2"/>
    <property type="match status" value="3"/>
</dbReference>
<dbReference type="PANTHER" id="PTHR24216:SF8">
    <property type="entry name" value="PAXILLIN, ISOFORM F"/>
    <property type="match status" value="1"/>
</dbReference>
<dbReference type="Pfam" id="PF00412">
    <property type="entry name" value="LIM"/>
    <property type="match status" value="3"/>
</dbReference>
<dbReference type="InterPro" id="IPR001781">
    <property type="entry name" value="Znf_LIM"/>
</dbReference>
<evidence type="ECO:0000313" key="6">
    <source>
        <dbReference type="EMBL" id="KAF7542882.1"/>
    </source>
</evidence>
<accession>A0A9P5L456</accession>
<feature type="compositionally biased region" description="Low complexity" evidence="4">
    <location>
        <begin position="576"/>
        <end position="592"/>
    </location>
</feature>
<feature type="domain" description="LIM zinc-binding" evidence="5">
    <location>
        <begin position="835"/>
        <end position="898"/>
    </location>
</feature>
<gene>
    <name evidence="6" type="ORF">G7Z17_g11198</name>
</gene>